<evidence type="ECO:0000256" key="4">
    <source>
        <dbReference type="ARBA" id="ARBA00040194"/>
    </source>
</evidence>
<evidence type="ECO:0000313" key="7">
    <source>
        <dbReference type="Proteomes" id="UP000322524"/>
    </source>
</evidence>
<sequence>MKTVHPFYRSSLWTKKRDRILRRDNYECRQCKRFGRCTAATTVHHIYPLETHPQYKLLSENLLSLCNKCHNQMHDRITNELTEKGIQWKERTNIPPTF</sequence>
<comment type="caution">
    <text evidence="6">The sequence shown here is derived from an EMBL/GenBank/DDBJ whole genome shotgun (WGS) entry which is preliminary data.</text>
</comment>
<name>A0A5D4T3D4_9BACI</name>
<dbReference type="Pfam" id="PF01844">
    <property type="entry name" value="HNH"/>
    <property type="match status" value="1"/>
</dbReference>
<accession>A0A5D4T3D4</accession>
<proteinExistence type="inferred from homology"/>
<dbReference type="GO" id="GO:0008270">
    <property type="term" value="F:zinc ion binding"/>
    <property type="evidence" value="ECO:0007669"/>
    <property type="project" value="InterPro"/>
</dbReference>
<dbReference type="GO" id="GO:0016787">
    <property type="term" value="F:hydrolase activity"/>
    <property type="evidence" value="ECO:0007669"/>
    <property type="project" value="UniProtKB-KW"/>
</dbReference>
<organism evidence="6 7">
    <name type="scientific">Sutcliffiella horikoshii</name>
    <dbReference type="NCBI Taxonomy" id="79883"/>
    <lineage>
        <taxon>Bacteria</taxon>
        <taxon>Bacillati</taxon>
        <taxon>Bacillota</taxon>
        <taxon>Bacilli</taxon>
        <taxon>Bacillales</taxon>
        <taxon>Bacillaceae</taxon>
        <taxon>Sutcliffiella</taxon>
    </lineage>
</organism>
<evidence type="ECO:0000259" key="5">
    <source>
        <dbReference type="SMART" id="SM00507"/>
    </source>
</evidence>
<dbReference type="CDD" id="cd00085">
    <property type="entry name" value="HNHc"/>
    <property type="match status" value="1"/>
</dbReference>
<reference evidence="6 7" key="1">
    <citation type="submission" date="2019-08" db="EMBL/GenBank/DDBJ databases">
        <title>Bacillus genomes from the desert of Cuatro Cienegas, Coahuila.</title>
        <authorList>
            <person name="Olmedo-Alvarez G."/>
        </authorList>
    </citation>
    <scope>NUCLEOTIDE SEQUENCE [LARGE SCALE GENOMIC DNA]</scope>
    <source>
        <strain evidence="6 7">CH28_1T</strain>
    </source>
</reference>
<dbReference type="RefSeq" id="WP_148987533.1">
    <property type="nucleotide sequence ID" value="NZ_VTEV01000003.1"/>
</dbReference>
<dbReference type="PANTHER" id="PTHR41286">
    <property type="entry name" value="HNH NUCLEASE YAJD-RELATED"/>
    <property type="match status" value="1"/>
</dbReference>
<dbReference type="PANTHER" id="PTHR41286:SF1">
    <property type="entry name" value="HNH NUCLEASE YAJD-RELATED"/>
    <property type="match status" value="1"/>
</dbReference>
<evidence type="ECO:0000256" key="3">
    <source>
        <dbReference type="ARBA" id="ARBA00038412"/>
    </source>
</evidence>
<evidence type="ECO:0000256" key="1">
    <source>
        <dbReference type="ARBA" id="ARBA00022722"/>
    </source>
</evidence>
<dbReference type="GO" id="GO:0005829">
    <property type="term" value="C:cytosol"/>
    <property type="evidence" value="ECO:0007669"/>
    <property type="project" value="TreeGrafter"/>
</dbReference>
<dbReference type="AlphaFoldDB" id="A0A5D4T3D4"/>
<comment type="similarity">
    <text evidence="3">Belongs to the HNH nuclease family.</text>
</comment>
<evidence type="ECO:0000313" key="6">
    <source>
        <dbReference type="EMBL" id="TYS68666.1"/>
    </source>
</evidence>
<dbReference type="GO" id="GO:0003676">
    <property type="term" value="F:nucleic acid binding"/>
    <property type="evidence" value="ECO:0007669"/>
    <property type="project" value="InterPro"/>
</dbReference>
<dbReference type="OrthoDB" id="9811997at2"/>
<keyword evidence="1" id="KW-0540">Nuclease</keyword>
<keyword evidence="2" id="KW-0378">Hydrolase</keyword>
<dbReference type="InterPro" id="IPR003615">
    <property type="entry name" value="HNH_nuc"/>
</dbReference>
<dbReference type="GO" id="GO:0004519">
    <property type="term" value="F:endonuclease activity"/>
    <property type="evidence" value="ECO:0007669"/>
    <property type="project" value="UniProtKB-KW"/>
</dbReference>
<dbReference type="SMART" id="SM00507">
    <property type="entry name" value="HNHc"/>
    <property type="match status" value="1"/>
</dbReference>
<dbReference type="EMBL" id="VTEV01000003">
    <property type="protein sequence ID" value="TYS68666.1"/>
    <property type="molecule type" value="Genomic_DNA"/>
</dbReference>
<dbReference type="Proteomes" id="UP000322524">
    <property type="component" value="Unassembled WGS sequence"/>
</dbReference>
<evidence type="ECO:0000256" key="2">
    <source>
        <dbReference type="ARBA" id="ARBA00022801"/>
    </source>
</evidence>
<protein>
    <recommendedName>
        <fullName evidence="4">Putative HNH nuclease YajD</fullName>
    </recommendedName>
</protein>
<gene>
    <name evidence="6" type="ORF">FZC76_06890</name>
</gene>
<dbReference type="InterPro" id="IPR002711">
    <property type="entry name" value="HNH"/>
</dbReference>
<keyword evidence="6" id="KW-0255">Endonuclease</keyword>
<feature type="domain" description="HNH nuclease" evidence="5">
    <location>
        <begin position="15"/>
        <end position="71"/>
    </location>
</feature>
<dbReference type="Gene3D" id="1.10.30.50">
    <property type="match status" value="1"/>
</dbReference>